<evidence type="ECO:0000256" key="4">
    <source>
        <dbReference type="ARBA" id="ARBA00035651"/>
    </source>
</evidence>
<dbReference type="PANTHER" id="PTHR14952:SF21">
    <property type="entry name" value="IQ DOMAIN-CONTAINING PROTEIN E"/>
    <property type="match status" value="1"/>
</dbReference>
<comment type="subcellular location">
    <subcellularLocation>
        <location evidence="1">Cell projection</location>
        <location evidence="1">Cilium</location>
        <location evidence="1">Flagellum</location>
    </subcellularLocation>
</comment>
<dbReference type="EnsemblPlants" id="Pp3c24_11790V3.1">
    <property type="protein sequence ID" value="Pp3c24_11790V3.1"/>
    <property type="gene ID" value="Pp3c24_11790"/>
</dbReference>
<keyword evidence="2" id="KW-0282">Flagellum</keyword>
<dbReference type="PANTHER" id="PTHR14952">
    <property type="entry name" value="ROPPORIN-1-LIKE PROTEIN"/>
    <property type="match status" value="1"/>
</dbReference>
<dbReference type="Proteomes" id="UP000006727">
    <property type="component" value="Chromosome 24"/>
</dbReference>
<comment type="similarity">
    <text evidence="4">Belongs to the ropporin family.</text>
</comment>
<keyword evidence="5" id="KW-0175">Coiled coil</keyword>
<dbReference type="PaxDb" id="3218-PP1S16_282V6.1"/>
<protein>
    <submittedName>
        <fullName evidence="6 7">Uncharacterized protein</fullName>
    </submittedName>
</protein>
<reference evidence="6 8" key="2">
    <citation type="journal article" date="2018" name="Plant J.">
        <title>The Physcomitrella patens chromosome-scale assembly reveals moss genome structure and evolution.</title>
        <authorList>
            <person name="Lang D."/>
            <person name="Ullrich K.K."/>
            <person name="Murat F."/>
            <person name="Fuchs J."/>
            <person name="Jenkins J."/>
            <person name="Haas F.B."/>
            <person name="Piednoel M."/>
            <person name="Gundlach H."/>
            <person name="Van Bel M."/>
            <person name="Meyberg R."/>
            <person name="Vives C."/>
            <person name="Morata J."/>
            <person name="Symeonidi A."/>
            <person name="Hiss M."/>
            <person name="Muchero W."/>
            <person name="Kamisugi Y."/>
            <person name="Saleh O."/>
            <person name="Blanc G."/>
            <person name="Decker E.L."/>
            <person name="van Gessel N."/>
            <person name="Grimwood J."/>
            <person name="Hayes R.D."/>
            <person name="Graham S.W."/>
            <person name="Gunter L.E."/>
            <person name="McDaniel S.F."/>
            <person name="Hoernstein S.N.W."/>
            <person name="Larsson A."/>
            <person name="Li F.W."/>
            <person name="Perroud P.F."/>
            <person name="Phillips J."/>
            <person name="Ranjan P."/>
            <person name="Rokshar D.S."/>
            <person name="Rothfels C.J."/>
            <person name="Schneider L."/>
            <person name="Shu S."/>
            <person name="Stevenson D.W."/>
            <person name="Thummler F."/>
            <person name="Tillich M."/>
            <person name="Villarreal Aguilar J.C."/>
            <person name="Widiez T."/>
            <person name="Wong G.K."/>
            <person name="Wymore A."/>
            <person name="Zhang Y."/>
            <person name="Zimmer A.D."/>
            <person name="Quatrano R.S."/>
            <person name="Mayer K.F.X."/>
            <person name="Goodstein D."/>
            <person name="Casacuberta J.M."/>
            <person name="Vandepoele K."/>
            <person name="Reski R."/>
            <person name="Cuming A.C."/>
            <person name="Tuskan G.A."/>
            <person name="Maumus F."/>
            <person name="Salse J."/>
            <person name="Schmutz J."/>
            <person name="Rensing S.A."/>
        </authorList>
    </citation>
    <scope>NUCLEOTIDE SEQUENCE [LARGE SCALE GENOMIC DNA]</scope>
    <source>
        <strain evidence="7 8">cv. Gransden 2004</strain>
    </source>
</reference>
<accession>A0A2K1IGE8</accession>
<keyword evidence="2" id="KW-0969">Cilium</keyword>
<reference evidence="7" key="3">
    <citation type="submission" date="2020-12" db="UniProtKB">
        <authorList>
            <consortium name="EnsemblPlants"/>
        </authorList>
    </citation>
    <scope>IDENTIFICATION</scope>
</reference>
<reference evidence="6 8" key="1">
    <citation type="journal article" date="2008" name="Science">
        <title>The Physcomitrella genome reveals evolutionary insights into the conquest of land by plants.</title>
        <authorList>
            <person name="Rensing S."/>
            <person name="Lang D."/>
            <person name="Zimmer A."/>
            <person name="Terry A."/>
            <person name="Salamov A."/>
            <person name="Shapiro H."/>
            <person name="Nishiyama T."/>
            <person name="Perroud P.-F."/>
            <person name="Lindquist E."/>
            <person name="Kamisugi Y."/>
            <person name="Tanahashi T."/>
            <person name="Sakakibara K."/>
            <person name="Fujita T."/>
            <person name="Oishi K."/>
            <person name="Shin-I T."/>
            <person name="Kuroki Y."/>
            <person name="Toyoda A."/>
            <person name="Suzuki Y."/>
            <person name="Hashimoto A."/>
            <person name="Yamaguchi K."/>
            <person name="Sugano A."/>
            <person name="Kohara Y."/>
            <person name="Fujiyama A."/>
            <person name="Anterola A."/>
            <person name="Aoki S."/>
            <person name="Ashton N."/>
            <person name="Barbazuk W.B."/>
            <person name="Barker E."/>
            <person name="Bennetzen J."/>
            <person name="Bezanilla M."/>
            <person name="Blankenship R."/>
            <person name="Cho S.H."/>
            <person name="Dutcher S."/>
            <person name="Estelle M."/>
            <person name="Fawcett J.A."/>
            <person name="Gundlach H."/>
            <person name="Hanada K."/>
            <person name="Heyl A."/>
            <person name="Hicks K.A."/>
            <person name="Hugh J."/>
            <person name="Lohr M."/>
            <person name="Mayer K."/>
            <person name="Melkozernov A."/>
            <person name="Murata T."/>
            <person name="Nelson D."/>
            <person name="Pils B."/>
            <person name="Prigge M."/>
            <person name="Reiss B."/>
            <person name="Renner T."/>
            <person name="Rombauts S."/>
            <person name="Rushton P."/>
            <person name="Sanderfoot A."/>
            <person name="Schween G."/>
            <person name="Shiu S.-H."/>
            <person name="Stueber K."/>
            <person name="Theodoulou F.L."/>
            <person name="Tu H."/>
            <person name="Van de Peer Y."/>
            <person name="Verrier P.J."/>
            <person name="Waters E."/>
            <person name="Wood A."/>
            <person name="Yang L."/>
            <person name="Cove D."/>
            <person name="Cuming A."/>
            <person name="Hasebe M."/>
            <person name="Lucas S."/>
            <person name="Mishler D.B."/>
            <person name="Reski R."/>
            <person name="Grigoriev I."/>
            <person name="Quatrano R.S."/>
            <person name="Boore J.L."/>
        </authorList>
    </citation>
    <scope>NUCLEOTIDE SEQUENCE [LARGE SCALE GENOMIC DNA]</scope>
    <source>
        <strain evidence="7 8">cv. Gransden 2004</strain>
    </source>
</reference>
<dbReference type="RefSeq" id="XP_024363839.1">
    <property type="nucleotide sequence ID" value="XM_024508071.2"/>
</dbReference>
<keyword evidence="8" id="KW-1185">Reference proteome</keyword>
<keyword evidence="3" id="KW-0966">Cell projection</keyword>
<dbReference type="RefSeq" id="XP_073386999.1">
    <property type="nucleotide sequence ID" value="XM_073530898.1"/>
</dbReference>
<name>A0A2K1IGE8_PHYPA</name>
<evidence type="ECO:0000256" key="5">
    <source>
        <dbReference type="SAM" id="Coils"/>
    </source>
</evidence>
<evidence type="ECO:0000256" key="1">
    <source>
        <dbReference type="ARBA" id="ARBA00004230"/>
    </source>
</evidence>
<evidence type="ECO:0000313" key="8">
    <source>
        <dbReference type="Proteomes" id="UP000006727"/>
    </source>
</evidence>
<dbReference type="EMBL" id="ABEU02000024">
    <property type="protein sequence ID" value="PNR28349.1"/>
    <property type="molecule type" value="Genomic_DNA"/>
</dbReference>
<dbReference type="GeneID" id="112276610"/>
<evidence type="ECO:0000256" key="3">
    <source>
        <dbReference type="ARBA" id="ARBA00023273"/>
    </source>
</evidence>
<dbReference type="RefSeq" id="XP_073387000.1">
    <property type="nucleotide sequence ID" value="XM_073530899.1"/>
</dbReference>
<feature type="coiled-coil region" evidence="5">
    <location>
        <begin position="203"/>
        <end position="373"/>
    </location>
</feature>
<sequence>MSGELKGNTGSNQVVERKPLQWDLRSSVGDWDPKCTNAGPCRVASYGTRQPLSALTFDLSMRLGTWDSDLGNPCPQLAGECGGTWIASGRKGGPVGRGPIFTLDLAPCDDAAAAAPSPTSPTPPKVKIVPSVSKKLVLAYRDKESLSEEIIDLKRAVQDQQKHIRHHKIQASIVEMENRKMQRDIEDMEKPNCQSRSAKPQGTVRLRAKIQDLKQKIEGLQSKAEAQSDEINRLRTDARVTHTKEVEFERDVFAGEIARLTSLVNRLKQLCNHAASLENRDDTDAMKEKAKKLEDQNRKLEEEEEKLRQLLAKTEHLLRGSRIKAGEDMMAARNAEKKCKDLENKNIRVAAAIERTKKSNALLAKRLKKTEKAFRKAKGSFF</sequence>
<evidence type="ECO:0000256" key="2">
    <source>
        <dbReference type="ARBA" id="ARBA00022846"/>
    </source>
</evidence>
<organism evidence="6">
    <name type="scientific">Physcomitrium patens</name>
    <name type="common">Spreading-leaved earth moss</name>
    <name type="synonym">Physcomitrella patens</name>
    <dbReference type="NCBI Taxonomy" id="3218"/>
    <lineage>
        <taxon>Eukaryota</taxon>
        <taxon>Viridiplantae</taxon>
        <taxon>Streptophyta</taxon>
        <taxon>Embryophyta</taxon>
        <taxon>Bryophyta</taxon>
        <taxon>Bryophytina</taxon>
        <taxon>Bryopsida</taxon>
        <taxon>Funariidae</taxon>
        <taxon>Funariales</taxon>
        <taxon>Funariaceae</taxon>
        <taxon>Physcomitrium</taxon>
    </lineage>
</organism>
<dbReference type="AlphaFoldDB" id="A0A2K1IGE8"/>
<dbReference type="Gramene" id="Pp3c24_11790V3.1">
    <property type="protein sequence ID" value="Pp3c24_11790V3.1"/>
    <property type="gene ID" value="Pp3c24_11790"/>
</dbReference>
<evidence type="ECO:0000313" key="7">
    <source>
        <dbReference type="EnsemblPlants" id="Pp3c24_11790V3.1"/>
    </source>
</evidence>
<proteinExistence type="inferred from homology"/>
<evidence type="ECO:0000313" key="6">
    <source>
        <dbReference type="EMBL" id="PNR28349.1"/>
    </source>
</evidence>
<dbReference type="GO" id="GO:0031514">
    <property type="term" value="C:motile cilium"/>
    <property type="evidence" value="ECO:0007669"/>
    <property type="project" value="UniProtKB-SubCell"/>
</dbReference>
<gene>
    <name evidence="7" type="primary">LOC112276610</name>
    <name evidence="6" type="ORF">PHYPA_028941</name>
</gene>
<dbReference type="OrthoDB" id="2136082at2759"/>